<gene>
    <name evidence="2" type="ORF">IM811_008339</name>
</gene>
<dbReference type="EMBL" id="JADCTT010000002">
    <property type="protein sequence ID" value="KAF9757395.1"/>
    <property type="molecule type" value="Genomic_DNA"/>
</dbReference>
<comment type="caution">
    <text evidence="2">The sequence shown here is derived from an EMBL/GenBank/DDBJ whole genome shotgun (WGS) entry which is preliminary data.</text>
</comment>
<evidence type="ECO:0000256" key="1">
    <source>
        <dbReference type="ARBA" id="ARBA00023242"/>
    </source>
</evidence>
<name>A0A8H7TUY7_BIOOC</name>
<dbReference type="Pfam" id="PF11951">
    <property type="entry name" value="Fungal_trans_2"/>
    <property type="match status" value="1"/>
</dbReference>
<reference evidence="2" key="1">
    <citation type="submission" date="2020-10" db="EMBL/GenBank/DDBJ databases">
        <title>High-Quality Genome Resource of Clonostachys rosea strain S41 by Oxford Nanopore Long-Read Sequencing.</title>
        <authorList>
            <person name="Wang H."/>
        </authorList>
    </citation>
    <scope>NUCLEOTIDE SEQUENCE</scope>
    <source>
        <strain evidence="2">S41</strain>
    </source>
</reference>
<dbReference type="InterPro" id="IPR021858">
    <property type="entry name" value="Fun_TF"/>
</dbReference>
<accession>A0A8H7TUY7</accession>
<protein>
    <recommendedName>
        <fullName evidence="4">Transcription factor domain-containing protein</fullName>
    </recommendedName>
</protein>
<organism evidence="2 3">
    <name type="scientific">Bionectria ochroleuca</name>
    <name type="common">Gliocladium roseum</name>
    <dbReference type="NCBI Taxonomy" id="29856"/>
    <lineage>
        <taxon>Eukaryota</taxon>
        <taxon>Fungi</taxon>
        <taxon>Dikarya</taxon>
        <taxon>Ascomycota</taxon>
        <taxon>Pezizomycotina</taxon>
        <taxon>Sordariomycetes</taxon>
        <taxon>Hypocreomycetidae</taxon>
        <taxon>Hypocreales</taxon>
        <taxon>Bionectriaceae</taxon>
        <taxon>Clonostachys</taxon>
    </lineage>
</organism>
<dbReference type="PANTHER" id="PTHR37540:SF5">
    <property type="entry name" value="TRANSCRIPTION FACTOR DOMAIN-CONTAINING PROTEIN"/>
    <property type="match status" value="1"/>
</dbReference>
<keyword evidence="1" id="KW-0539">Nucleus</keyword>
<dbReference type="AlphaFoldDB" id="A0A8H7TUY7"/>
<evidence type="ECO:0008006" key="4">
    <source>
        <dbReference type="Google" id="ProtNLM"/>
    </source>
</evidence>
<evidence type="ECO:0000313" key="3">
    <source>
        <dbReference type="Proteomes" id="UP000616885"/>
    </source>
</evidence>
<proteinExistence type="predicted"/>
<sequence length="457" mass="51337">MSAGGGFQFVVTTASNPRVKENQRLVRSHISRSRSSRKGPRALTSWINNDVGLGEQAQQGDSHAEQACLLRPLGNSLSFIRFPDKVHPRIIQSAASLLPILGNAMYPKELCIDEPTIDAAWVGLLLSDAAYIHAMAYSAEAYHDKKLCRQPSAQTQKHLLEALRLLQSRLSKPNSSSATSDPTIMTIVMLALAADVLEDWGTLESHLEGLKVMVNLRGGLPSLKTTANEIAFKICRGDLSHALRNNGRPIYFRDDISWEPYITGSGHTSLARFEDDKELSRMIQSLDTRLYNVWTDLREFCQMTNLGCQTGLKLPHGTFNEILLSVSYRLSHLSFDRSPASEAFRVGMLAFATSIFFSWPELRAINVSVNRAFQDALWKLRSSGDQFNPLLTFWVLMVWKVQIHKEAPEKLFADWFGEVKLSIPIVAWAEARAVMKRVLWIDILYDQQGKAEFDKSV</sequence>
<dbReference type="PANTHER" id="PTHR37540">
    <property type="entry name" value="TRANSCRIPTION FACTOR (ACR-2), PUTATIVE-RELATED-RELATED"/>
    <property type="match status" value="1"/>
</dbReference>
<dbReference type="Proteomes" id="UP000616885">
    <property type="component" value="Unassembled WGS sequence"/>
</dbReference>
<evidence type="ECO:0000313" key="2">
    <source>
        <dbReference type="EMBL" id="KAF9757395.1"/>
    </source>
</evidence>